<name>A0ABR9C9L6_9HYPH</name>
<comment type="similarity">
    <text evidence="2">Belongs to the hyi family.</text>
</comment>
<sequence length="254" mass="27702">MKFSANLGFLWHDRPLPEAIRLAAAAGFDAVECHFPYETDPAEVRAALSDTGLPMLALNTLPGDRNAGEFGLYALPGREEDGRRVIRQAVDYAALIGARKVHVMAGLASGEPAHRTFLSSLVFASDLAAKAGLTVLIEPINMQDVPGYFLNTTDQALEILAELDRPNVKLMFDCYHVHIMEGDLASRLNACLPMIGHVQIAAVPGRGEPDQGAIDYVAVMKQLQQIGYDGFIGAEYRPRATVEEGLGWMQRLRV</sequence>
<dbReference type="Proteomes" id="UP000615687">
    <property type="component" value="Unassembled WGS sequence"/>
</dbReference>
<dbReference type="InterPro" id="IPR026040">
    <property type="entry name" value="HyI-like"/>
</dbReference>
<reference evidence="4 5" key="1">
    <citation type="submission" date="2020-09" db="EMBL/GenBank/DDBJ databases">
        <title>The genome sequence of type strain Labrenzia polysiphoniae KACC 19711.</title>
        <authorList>
            <person name="Liu Y."/>
        </authorList>
    </citation>
    <scope>NUCLEOTIDE SEQUENCE [LARGE SCALE GENOMIC DNA]</scope>
    <source>
        <strain evidence="4 5">KACC 19711</strain>
    </source>
</reference>
<dbReference type="Gene3D" id="3.20.20.150">
    <property type="entry name" value="Divalent-metal-dependent TIM barrel enzymes"/>
    <property type="match status" value="1"/>
</dbReference>
<evidence type="ECO:0000256" key="1">
    <source>
        <dbReference type="ARBA" id="ARBA00023235"/>
    </source>
</evidence>
<dbReference type="PIRSF" id="PIRSF006241">
    <property type="entry name" value="HyI"/>
    <property type="match status" value="1"/>
</dbReference>
<dbReference type="InterPro" id="IPR036237">
    <property type="entry name" value="Xyl_isomerase-like_sf"/>
</dbReference>
<gene>
    <name evidence="4" type="ORF">IG617_08025</name>
</gene>
<dbReference type="PANTHER" id="PTHR43489">
    <property type="entry name" value="ISOMERASE"/>
    <property type="match status" value="1"/>
</dbReference>
<protein>
    <submittedName>
        <fullName evidence="4">TIM barrel protein</fullName>
    </submittedName>
</protein>
<dbReference type="PANTHER" id="PTHR43489:SF6">
    <property type="entry name" value="HYDROXYPYRUVATE ISOMERASE-RELATED"/>
    <property type="match status" value="1"/>
</dbReference>
<dbReference type="InterPro" id="IPR013022">
    <property type="entry name" value="Xyl_isomerase-like_TIM-brl"/>
</dbReference>
<comment type="caution">
    <text evidence="4">The sequence shown here is derived from an EMBL/GenBank/DDBJ whole genome shotgun (WGS) entry which is preliminary data.</text>
</comment>
<organism evidence="4 5">
    <name type="scientific">Roseibium polysiphoniae</name>
    <dbReference type="NCBI Taxonomy" id="2571221"/>
    <lineage>
        <taxon>Bacteria</taxon>
        <taxon>Pseudomonadati</taxon>
        <taxon>Pseudomonadota</taxon>
        <taxon>Alphaproteobacteria</taxon>
        <taxon>Hyphomicrobiales</taxon>
        <taxon>Stappiaceae</taxon>
        <taxon>Roseibium</taxon>
    </lineage>
</organism>
<dbReference type="SUPFAM" id="SSF51658">
    <property type="entry name" value="Xylose isomerase-like"/>
    <property type="match status" value="1"/>
</dbReference>
<proteinExistence type="inferred from homology"/>
<evidence type="ECO:0000259" key="3">
    <source>
        <dbReference type="Pfam" id="PF01261"/>
    </source>
</evidence>
<feature type="domain" description="Xylose isomerase-like TIM barrel" evidence="3">
    <location>
        <begin position="20"/>
        <end position="251"/>
    </location>
</feature>
<evidence type="ECO:0000313" key="5">
    <source>
        <dbReference type="Proteomes" id="UP000615687"/>
    </source>
</evidence>
<dbReference type="EMBL" id="JACYXJ010000003">
    <property type="protein sequence ID" value="MBD8876229.1"/>
    <property type="molecule type" value="Genomic_DNA"/>
</dbReference>
<accession>A0ABR9C9L6</accession>
<dbReference type="InterPro" id="IPR050417">
    <property type="entry name" value="Sugar_Epim/Isomerase"/>
</dbReference>
<dbReference type="RefSeq" id="WP_192108716.1">
    <property type="nucleotide sequence ID" value="NZ_JACYXJ010000003.1"/>
</dbReference>
<evidence type="ECO:0000256" key="2">
    <source>
        <dbReference type="PIRNR" id="PIRNR006241"/>
    </source>
</evidence>
<keyword evidence="5" id="KW-1185">Reference proteome</keyword>
<dbReference type="Pfam" id="PF01261">
    <property type="entry name" value="AP_endonuc_2"/>
    <property type="match status" value="1"/>
</dbReference>
<keyword evidence="1 2" id="KW-0413">Isomerase</keyword>
<evidence type="ECO:0000313" key="4">
    <source>
        <dbReference type="EMBL" id="MBD8876229.1"/>
    </source>
</evidence>